<evidence type="ECO:0000256" key="1">
    <source>
        <dbReference type="SAM" id="MobiDB-lite"/>
    </source>
</evidence>
<proteinExistence type="predicted"/>
<reference evidence="4 5" key="1">
    <citation type="submission" date="2019-06" db="EMBL/GenBank/DDBJ databases">
        <title>Discovery of a novel chromosome fission-fusion reversal in muntjac.</title>
        <authorList>
            <person name="Mudd A.B."/>
            <person name="Bredeson J.V."/>
            <person name="Baum R."/>
            <person name="Hockemeyer D."/>
            <person name="Rokhsar D.S."/>
        </authorList>
    </citation>
    <scope>NUCLEOTIDE SEQUENCE [LARGE SCALE GENOMIC DNA]</scope>
    <source>
        <strain evidence="4">UCam_UCB_Mr</strain>
        <tissue evidence="4">Fibroblast cell line</tissue>
    </source>
</reference>
<dbReference type="InterPro" id="IPR048271">
    <property type="entry name" value="PNMA_N"/>
</dbReference>
<comment type="caution">
    <text evidence="4">The sequence shown here is derived from an EMBL/GenBank/DDBJ whole genome shotgun (WGS) entry which is preliminary data.</text>
</comment>
<evidence type="ECO:0000313" key="4">
    <source>
        <dbReference type="EMBL" id="KAB0340965.1"/>
    </source>
</evidence>
<dbReference type="InterPro" id="IPR026523">
    <property type="entry name" value="PNMA"/>
</dbReference>
<dbReference type="EMBL" id="VCEB01003585">
    <property type="protein sequence ID" value="KAB0340965.1"/>
    <property type="molecule type" value="Genomic_DNA"/>
</dbReference>
<dbReference type="PANTHER" id="PTHR23095:SF4">
    <property type="entry name" value="PARANEOPLASTIC ANTIGEN-LIKE PROTEIN 5"/>
    <property type="match status" value="1"/>
</dbReference>
<dbReference type="InterPro" id="IPR048270">
    <property type="entry name" value="PNMA_C"/>
</dbReference>
<feature type="compositionally biased region" description="Polar residues" evidence="1">
    <location>
        <begin position="343"/>
        <end position="352"/>
    </location>
</feature>
<organism evidence="4 5">
    <name type="scientific">Muntiacus reevesi</name>
    <name type="common">Reeves' muntjac</name>
    <name type="synonym">Cervus reevesi</name>
    <dbReference type="NCBI Taxonomy" id="9886"/>
    <lineage>
        <taxon>Eukaryota</taxon>
        <taxon>Metazoa</taxon>
        <taxon>Chordata</taxon>
        <taxon>Craniata</taxon>
        <taxon>Vertebrata</taxon>
        <taxon>Euteleostomi</taxon>
        <taxon>Mammalia</taxon>
        <taxon>Eutheria</taxon>
        <taxon>Laurasiatheria</taxon>
        <taxon>Artiodactyla</taxon>
        <taxon>Ruminantia</taxon>
        <taxon>Pecora</taxon>
        <taxon>Cervidae</taxon>
        <taxon>Muntiacinae</taxon>
        <taxon>Muntiacus</taxon>
    </lineage>
</organism>
<gene>
    <name evidence="4" type="ORF">FD755_024565</name>
</gene>
<evidence type="ECO:0000313" key="5">
    <source>
        <dbReference type="Proteomes" id="UP000326062"/>
    </source>
</evidence>
<evidence type="ECO:0000259" key="2">
    <source>
        <dbReference type="Pfam" id="PF14893"/>
    </source>
</evidence>
<sequence>MDLDPRKVLLILGIPMECSEAEIKETLRRGLESLCTYRVLGTMFRREDQAKAVFLELTDTINYATVPSRILGKGGTWEVVKSRSPYEEFINRMKYFLKDESRRMVDVAKTLGYSTHSEGAESEGLAQVRQPVLQPLKESLWYQKLKMFSGNTLPGPGEESFETWLEQVTEMMQLLQSIMWVLRVSNDSMTVEECLEALKQIFGAKEDHRILQFKLSQTFQKSRENISGFVVWLEPLIQKAVQHSPLSVRSTDTIHLKHILAQASMTTALRGKLKLLDQASEDSVLIPQVMVQAGSIAESSTQTIQEGIVPFLKCSGYLPAVTLGRKATARHYFLGPRTSLRQSPGLSWQQKNRGTRKGLGPLSHPKP</sequence>
<accession>A0A5N3UWV7</accession>
<feature type="domain" description="Paraneoplastic antigen Ma-like C-terminal" evidence="2">
    <location>
        <begin position="148"/>
        <end position="176"/>
    </location>
</feature>
<dbReference type="Proteomes" id="UP000326062">
    <property type="component" value="Unassembled WGS sequence"/>
</dbReference>
<feature type="region of interest" description="Disordered" evidence="1">
    <location>
        <begin position="343"/>
        <end position="367"/>
    </location>
</feature>
<keyword evidence="5" id="KW-1185">Reference proteome</keyword>
<feature type="domain" description="Paraneoplastic antigen Ma-like C-terminal" evidence="2">
    <location>
        <begin position="177"/>
        <end position="280"/>
    </location>
</feature>
<dbReference type="Pfam" id="PF20846">
    <property type="entry name" value="PNMA_N"/>
    <property type="match status" value="1"/>
</dbReference>
<dbReference type="AlphaFoldDB" id="A0A5N3UWV7"/>
<protein>
    <submittedName>
        <fullName evidence="4">Uncharacterized protein</fullName>
    </submittedName>
</protein>
<feature type="domain" description="Paraneoplastic antigen Ma-like N-terminal" evidence="3">
    <location>
        <begin position="1"/>
        <end position="80"/>
    </location>
</feature>
<name>A0A5N3UWV7_MUNRE</name>
<evidence type="ECO:0000259" key="3">
    <source>
        <dbReference type="Pfam" id="PF20846"/>
    </source>
</evidence>
<dbReference type="PANTHER" id="PTHR23095">
    <property type="entry name" value="PARANEOPLASTIC ANTIGEN"/>
    <property type="match status" value="1"/>
</dbReference>
<dbReference type="Pfam" id="PF14893">
    <property type="entry name" value="PNMA"/>
    <property type="match status" value="2"/>
</dbReference>